<evidence type="ECO:0000256" key="1">
    <source>
        <dbReference type="SAM" id="MobiDB-lite"/>
    </source>
</evidence>
<protein>
    <submittedName>
        <fullName evidence="2">Uncharacterized protein</fullName>
    </submittedName>
</protein>
<dbReference type="EMBL" id="GBRH01239487">
    <property type="protein sequence ID" value="JAD58408.1"/>
    <property type="molecule type" value="Transcribed_RNA"/>
</dbReference>
<evidence type="ECO:0000313" key="2">
    <source>
        <dbReference type="EMBL" id="JAD58408.1"/>
    </source>
</evidence>
<accession>A0A0A9PWG1</accession>
<reference evidence="2" key="2">
    <citation type="journal article" date="2015" name="Data Brief">
        <title>Shoot transcriptome of the giant reed, Arundo donax.</title>
        <authorList>
            <person name="Barrero R.A."/>
            <person name="Guerrero F.D."/>
            <person name="Moolhuijzen P."/>
            <person name="Goolsby J.A."/>
            <person name="Tidwell J."/>
            <person name="Bellgard S.E."/>
            <person name="Bellgard M.I."/>
        </authorList>
    </citation>
    <scope>NUCLEOTIDE SEQUENCE</scope>
    <source>
        <tissue evidence="2">Shoot tissue taken approximately 20 cm above the soil surface</tissue>
    </source>
</reference>
<sequence length="38" mass="3875">MAPLSDGEHPTNSDTTMALSLGAPTKPLAIGPSCRHTV</sequence>
<dbReference type="AlphaFoldDB" id="A0A0A9PWG1"/>
<reference evidence="2" key="1">
    <citation type="submission" date="2014-09" db="EMBL/GenBank/DDBJ databases">
        <authorList>
            <person name="Magalhaes I.L.F."/>
            <person name="Oliveira U."/>
            <person name="Santos F.R."/>
            <person name="Vidigal T.H.D.A."/>
            <person name="Brescovit A.D."/>
            <person name="Santos A.J."/>
        </authorList>
    </citation>
    <scope>NUCLEOTIDE SEQUENCE</scope>
    <source>
        <tissue evidence="2">Shoot tissue taken approximately 20 cm above the soil surface</tissue>
    </source>
</reference>
<feature type="compositionally biased region" description="Basic and acidic residues" evidence="1">
    <location>
        <begin position="1"/>
        <end position="11"/>
    </location>
</feature>
<proteinExistence type="predicted"/>
<feature type="region of interest" description="Disordered" evidence="1">
    <location>
        <begin position="1"/>
        <end position="38"/>
    </location>
</feature>
<organism evidence="2">
    <name type="scientific">Arundo donax</name>
    <name type="common">Giant reed</name>
    <name type="synonym">Donax arundinaceus</name>
    <dbReference type="NCBI Taxonomy" id="35708"/>
    <lineage>
        <taxon>Eukaryota</taxon>
        <taxon>Viridiplantae</taxon>
        <taxon>Streptophyta</taxon>
        <taxon>Embryophyta</taxon>
        <taxon>Tracheophyta</taxon>
        <taxon>Spermatophyta</taxon>
        <taxon>Magnoliopsida</taxon>
        <taxon>Liliopsida</taxon>
        <taxon>Poales</taxon>
        <taxon>Poaceae</taxon>
        <taxon>PACMAD clade</taxon>
        <taxon>Arundinoideae</taxon>
        <taxon>Arundineae</taxon>
        <taxon>Arundo</taxon>
    </lineage>
</organism>
<name>A0A0A9PWG1_ARUDO</name>